<organism evidence="6 7">
    <name type="scientific">Dyella nitratireducens</name>
    <dbReference type="NCBI Taxonomy" id="1849580"/>
    <lineage>
        <taxon>Bacteria</taxon>
        <taxon>Pseudomonadati</taxon>
        <taxon>Pseudomonadota</taxon>
        <taxon>Gammaproteobacteria</taxon>
        <taxon>Lysobacterales</taxon>
        <taxon>Rhodanobacteraceae</taxon>
        <taxon>Dyella</taxon>
    </lineage>
</organism>
<evidence type="ECO:0000256" key="5">
    <source>
        <dbReference type="SAM" id="Phobius"/>
    </source>
</evidence>
<comment type="caution">
    <text evidence="6">The sequence shown here is derived from an EMBL/GenBank/DDBJ whole genome shotgun (WGS) entry which is preliminary data.</text>
</comment>
<keyword evidence="4 5" id="KW-0472">Membrane</keyword>
<keyword evidence="2 5" id="KW-0812">Transmembrane</keyword>
<evidence type="ECO:0000313" key="6">
    <source>
        <dbReference type="EMBL" id="GGA16518.1"/>
    </source>
</evidence>
<evidence type="ECO:0000256" key="2">
    <source>
        <dbReference type="ARBA" id="ARBA00022692"/>
    </source>
</evidence>
<proteinExistence type="predicted"/>
<evidence type="ECO:0000256" key="3">
    <source>
        <dbReference type="ARBA" id="ARBA00022989"/>
    </source>
</evidence>
<feature type="transmembrane region" description="Helical" evidence="5">
    <location>
        <begin position="99"/>
        <end position="123"/>
    </location>
</feature>
<evidence type="ECO:0000313" key="7">
    <source>
        <dbReference type="Proteomes" id="UP000620046"/>
    </source>
</evidence>
<feature type="transmembrane region" description="Helical" evidence="5">
    <location>
        <begin position="72"/>
        <end position="93"/>
    </location>
</feature>
<protein>
    <recommendedName>
        <fullName evidence="8">Iron transporter</fullName>
    </recommendedName>
</protein>
<evidence type="ECO:0008006" key="8">
    <source>
        <dbReference type="Google" id="ProtNLM"/>
    </source>
</evidence>
<dbReference type="Proteomes" id="UP000620046">
    <property type="component" value="Unassembled WGS sequence"/>
</dbReference>
<dbReference type="CDD" id="cd02435">
    <property type="entry name" value="CCC1"/>
    <property type="match status" value="1"/>
</dbReference>
<evidence type="ECO:0000256" key="1">
    <source>
        <dbReference type="ARBA" id="ARBA00004127"/>
    </source>
</evidence>
<reference evidence="7" key="1">
    <citation type="journal article" date="2019" name="Int. J. Syst. Evol. Microbiol.">
        <title>The Global Catalogue of Microorganisms (GCM) 10K type strain sequencing project: providing services to taxonomists for standard genome sequencing and annotation.</title>
        <authorList>
            <consortium name="The Broad Institute Genomics Platform"/>
            <consortium name="The Broad Institute Genome Sequencing Center for Infectious Disease"/>
            <person name="Wu L."/>
            <person name="Ma J."/>
        </authorList>
    </citation>
    <scope>NUCLEOTIDE SEQUENCE [LARGE SCALE GENOMIC DNA]</scope>
    <source>
        <strain evidence="7">CGMCC 1.15439</strain>
    </source>
</reference>
<feature type="transmembrane region" description="Helical" evidence="5">
    <location>
        <begin position="203"/>
        <end position="224"/>
    </location>
</feature>
<name>A0ABQ1FIB7_9GAMM</name>
<dbReference type="EMBL" id="BMJA01000001">
    <property type="protein sequence ID" value="GGA16518.1"/>
    <property type="molecule type" value="Genomic_DNA"/>
</dbReference>
<keyword evidence="3 5" id="KW-1133">Transmembrane helix</keyword>
<feature type="transmembrane region" description="Helical" evidence="5">
    <location>
        <begin position="260"/>
        <end position="282"/>
    </location>
</feature>
<gene>
    <name evidence="6" type="ORF">GCM10010981_00190</name>
</gene>
<accession>A0ABQ1FIB7</accession>
<dbReference type="Pfam" id="PF01988">
    <property type="entry name" value="VIT1"/>
    <property type="match status" value="1"/>
</dbReference>
<dbReference type="InterPro" id="IPR008217">
    <property type="entry name" value="Ccc1_fam"/>
</dbReference>
<dbReference type="PANTHER" id="PTHR31851">
    <property type="entry name" value="FE(2+)/MN(2+) TRANSPORTER PCL1"/>
    <property type="match status" value="1"/>
</dbReference>
<feature type="transmembrane region" description="Helical" evidence="5">
    <location>
        <begin position="230"/>
        <end position="248"/>
    </location>
</feature>
<comment type="subcellular location">
    <subcellularLocation>
        <location evidence="1">Endomembrane system</location>
        <topology evidence="1">Multi-pass membrane protein</topology>
    </subcellularLocation>
</comment>
<keyword evidence="7" id="KW-1185">Reference proteome</keyword>
<sequence>MAVIPACAEMTAMEQIHEHTSQKPMRVRLIAPPPAHNPLKSPRYPGAHRMSATHRHPHTERHFAASDTVRDIVLGMADGLTVPFALAAGLSAANVASRVVVVAGVAEIAAGAIAMGLGGYLAARSEADHYHSERRRELHEVRHLQREEEREIVEIFKGYGLNRAACDPILEHFRNDHEAWVDFMMRFELGLETPEPGRALRSALTIGGAYIVGGLVPLVPYMLIAQLKPALLVSIVCTVVALAIFGAAKSRFTGVSGWRSALQTVLIGGLASATAFLLAHWIGGGSP</sequence>
<evidence type="ECO:0000256" key="4">
    <source>
        <dbReference type="ARBA" id="ARBA00023136"/>
    </source>
</evidence>